<dbReference type="EMBL" id="JXTC01000131">
    <property type="protein sequence ID" value="PON86542.1"/>
    <property type="molecule type" value="Genomic_DNA"/>
</dbReference>
<dbReference type="OrthoDB" id="10463018at2759"/>
<dbReference type="InterPro" id="IPR025836">
    <property type="entry name" value="Zn_knuckle_CX2CX4HX4C"/>
</dbReference>
<protein>
    <submittedName>
        <fullName evidence="3">Zinc knuckle CX2CX4HX4C</fullName>
    </submittedName>
</protein>
<proteinExistence type="predicted"/>
<dbReference type="PANTHER" id="PTHR31286">
    <property type="entry name" value="GLYCINE-RICH CELL WALL STRUCTURAL PROTEIN 1.8-LIKE"/>
    <property type="match status" value="1"/>
</dbReference>
<evidence type="ECO:0000313" key="3">
    <source>
        <dbReference type="EMBL" id="PON86542.1"/>
    </source>
</evidence>
<dbReference type="InterPro" id="IPR040256">
    <property type="entry name" value="At4g02000-like"/>
</dbReference>
<keyword evidence="4" id="KW-1185">Reference proteome</keyword>
<dbReference type="InParanoid" id="A0A2P5EM24"/>
<organism evidence="3 4">
    <name type="scientific">Trema orientale</name>
    <name type="common">Charcoal tree</name>
    <name type="synonym">Celtis orientalis</name>
    <dbReference type="NCBI Taxonomy" id="63057"/>
    <lineage>
        <taxon>Eukaryota</taxon>
        <taxon>Viridiplantae</taxon>
        <taxon>Streptophyta</taxon>
        <taxon>Embryophyta</taxon>
        <taxon>Tracheophyta</taxon>
        <taxon>Spermatophyta</taxon>
        <taxon>Magnoliopsida</taxon>
        <taxon>eudicotyledons</taxon>
        <taxon>Gunneridae</taxon>
        <taxon>Pentapetalae</taxon>
        <taxon>rosids</taxon>
        <taxon>fabids</taxon>
        <taxon>Rosales</taxon>
        <taxon>Cannabaceae</taxon>
        <taxon>Trema</taxon>
    </lineage>
</organism>
<evidence type="ECO:0000313" key="4">
    <source>
        <dbReference type="Proteomes" id="UP000237000"/>
    </source>
</evidence>
<dbReference type="Pfam" id="PF14392">
    <property type="entry name" value="zf-CCHC_4"/>
    <property type="match status" value="1"/>
</dbReference>
<dbReference type="AlphaFoldDB" id="A0A2P5EM24"/>
<reference evidence="4" key="1">
    <citation type="submission" date="2016-06" db="EMBL/GenBank/DDBJ databases">
        <title>Parallel loss of symbiosis genes in relatives of nitrogen-fixing non-legume Parasponia.</title>
        <authorList>
            <person name="Van Velzen R."/>
            <person name="Holmer R."/>
            <person name="Bu F."/>
            <person name="Rutten L."/>
            <person name="Van Zeijl A."/>
            <person name="Liu W."/>
            <person name="Santuari L."/>
            <person name="Cao Q."/>
            <person name="Sharma T."/>
            <person name="Shen D."/>
            <person name="Roswanjaya Y."/>
            <person name="Wardhani T."/>
            <person name="Kalhor M.S."/>
            <person name="Jansen J."/>
            <person name="Van den Hoogen J."/>
            <person name="Gungor B."/>
            <person name="Hartog M."/>
            <person name="Hontelez J."/>
            <person name="Verver J."/>
            <person name="Yang W.-C."/>
            <person name="Schijlen E."/>
            <person name="Repin R."/>
            <person name="Schilthuizen M."/>
            <person name="Schranz E."/>
            <person name="Heidstra R."/>
            <person name="Miyata K."/>
            <person name="Fedorova E."/>
            <person name="Kohlen W."/>
            <person name="Bisseling T."/>
            <person name="Smit S."/>
            <person name="Geurts R."/>
        </authorList>
    </citation>
    <scope>NUCLEOTIDE SEQUENCE [LARGE SCALE GENOMIC DNA]</scope>
    <source>
        <strain evidence="4">cv. RG33-2</strain>
    </source>
</reference>
<dbReference type="Proteomes" id="UP000237000">
    <property type="component" value="Unassembled WGS sequence"/>
</dbReference>
<accession>A0A2P5EM24</accession>
<evidence type="ECO:0000259" key="2">
    <source>
        <dbReference type="Pfam" id="PF14392"/>
    </source>
</evidence>
<feature type="domain" description="Zinc knuckle CX2CX4HX4C" evidence="2">
    <location>
        <begin position="83"/>
        <end position="131"/>
    </location>
</feature>
<feature type="region of interest" description="Disordered" evidence="1">
    <location>
        <begin position="218"/>
        <end position="237"/>
    </location>
</feature>
<sequence length="275" mass="31186">MGNRAANREGLENENNMRVIWLMNFRVRVEQLGLNNLFLFHFRSRDDRRRVFAGGCASEWGELLGSVEAVSVVGSRMRVRVRMDITKPLRRGLRVRVGEASKEISLILQYERLPDFCFDCGMIRHKHLECSFQDDEKTQLPINKKGRFGVWLRAPSPPRCLRPMGKHTESGETVSLTQVTPLKPISWDLTDETDAIDPSQPHLGELREWTEEQRIIQAGDRKGNGDMPSLRKDSPVQKGSSVEVVDIEASKIVDTVQATVVYLGDVEAANKEVCL</sequence>
<comment type="caution">
    <text evidence="3">The sequence shown here is derived from an EMBL/GenBank/DDBJ whole genome shotgun (WGS) entry which is preliminary data.</text>
</comment>
<evidence type="ECO:0000256" key="1">
    <source>
        <dbReference type="SAM" id="MobiDB-lite"/>
    </source>
</evidence>
<dbReference type="PANTHER" id="PTHR31286:SF167">
    <property type="entry name" value="OS09G0268800 PROTEIN"/>
    <property type="match status" value="1"/>
</dbReference>
<dbReference type="STRING" id="63057.A0A2P5EM24"/>
<gene>
    <name evidence="3" type="ORF">TorRG33x02_177360</name>
</gene>
<name>A0A2P5EM24_TREOI</name>
<feature type="compositionally biased region" description="Basic and acidic residues" evidence="1">
    <location>
        <begin position="218"/>
        <end position="235"/>
    </location>
</feature>